<evidence type="ECO:0000256" key="1">
    <source>
        <dbReference type="ARBA" id="ARBA00004651"/>
    </source>
</evidence>
<keyword evidence="6 7" id="KW-0472">Membrane</keyword>
<dbReference type="Pfam" id="PF00528">
    <property type="entry name" value="BPD_transp_1"/>
    <property type="match status" value="1"/>
</dbReference>
<dbReference type="PANTHER" id="PTHR30193">
    <property type="entry name" value="ABC TRANSPORTER PERMEASE PROTEIN"/>
    <property type="match status" value="1"/>
</dbReference>
<dbReference type="CDD" id="cd06261">
    <property type="entry name" value="TM_PBP2"/>
    <property type="match status" value="1"/>
</dbReference>
<evidence type="ECO:0000256" key="5">
    <source>
        <dbReference type="ARBA" id="ARBA00022989"/>
    </source>
</evidence>
<name>A0A0R2NKY4_9LACO</name>
<keyword evidence="3" id="KW-1003">Cell membrane</keyword>
<evidence type="ECO:0000313" key="9">
    <source>
        <dbReference type="EMBL" id="KRO26425.1"/>
    </source>
</evidence>
<proteinExistence type="inferred from homology"/>
<dbReference type="Gene3D" id="1.10.3720.10">
    <property type="entry name" value="MetI-like"/>
    <property type="match status" value="1"/>
</dbReference>
<dbReference type="SUPFAM" id="SSF161098">
    <property type="entry name" value="MetI-like"/>
    <property type="match status" value="1"/>
</dbReference>
<sequence length="291" mass="32629">MNGVNEKTNRIGWWFIGLSIVGFAAFMIYPIVSSVKLVFSSLSGDSSTFVGFGNFVRLFHDTTFWSSLGNSFLFLIVEVPIMLLFAIILAVVLNSKTLKLRGFWRLLIFLPCVTSLVSYSILFKMLFSADGLINKFLENIHLISAPIPWLTDPTMAKIVIILALLWRWTGYNMIFFLAGLQNVSDEIYEAAEIDGASKIQQFMHITLPALRPIILFTAVQSTISTLQLFDEPMNITNGGPNNSSTTIAMYIYNVSFKYVPNFGYAAAMSYVVMFIILVLSVIQMKVANKDD</sequence>
<dbReference type="PANTHER" id="PTHR30193:SF37">
    <property type="entry name" value="INNER MEMBRANE ABC TRANSPORTER PERMEASE PROTEIN YCJO"/>
    <property type="match status" value="1"/>
</dbReference>
<dbReference type="InterPro" id="IPR035906">
    <property type="entry name" value="MetI-like_sf"/>
</dbReference>
<dbReference type="AlphaFoldDB" id="A0A0R2NKY4"/>
<evidence type="ECO:0000256" key="4">
    <source>
        <dbReference type="ARBA" id="ARBA00022692"/>
    </source>
</evidence>
<comment type="similarity">
    <text evidence="7">Belongs to the binding-protein-dependent transport system permease family.</text>
</comment>
<keyword evidence="4 7" id="KW-0812">Transmembrane</keyword>
<reference evidence="9 10" key="1">
    <citation type="journal article" date="2015" name="Genome Announc.">
        <title>Expanding the biotechnology potential of lactobacilli through comparative genomics of 213 strains and associated genera.</title>
        <authorList>
            <person name="Sun Z."/>
            <person name="Harris H.M."/>
            <person name="McCann A."/>
            <person name="Guo C."/>
            <person name="Argimon S."/>
            <person name="Zhang W."/>
            <person name="Yang X."/>
            <person name="Jeffery I.B."/>
            <person name="Cooney J.C."/>
            <person name="Kagawa T.F."/>
            <person name="Liu W."/>
            <person name="Song Y."/>
            <person name="Salvetti E."/>
            <person name="Wrobel A."/>
            <person name="Rasinkangas P."/>
            <person name="Parkhill J."/>
            <person name="Rea M.C."/>
            <person name="O'Sullivan O."/>
            <person name="Ritari J."/>
            <person name="Douillard F.P."/>
            <person name="Paul Ross R."/>
            <person name="Yang R."/>
            <person name="Briner A.E."/>
            <person name="Felis G.E."/>
            <person name="de Vos W.M."/>
            <person name="Barrangou R."/>
            <person name="Klaenhammer T.R."/>
            <person name="Caufield P.W."/>
            <person name="Cui Y."/>
            <person name="Zhang H."/>
            <person name="O'Toole P.W."/>
        </authorList>
    </citation>
    <scope>NUCLEOTIDE SEQUENCE [LARGE SCALE GENOMIC DNA]</scope>
    <source>
        <strain evidence="9 10">DSM 21115</strain>
    </source>
</reference>
<dbReference type="EMBL" id="AYGX02000134">
    <property type="protein sequence ID" value="KRO26425.1"/>
    <property type="molecule type" value="Genomic_DNA"/>
</dbReference>
<evidence type="ECO:0000256" key="7">
    <source>
        <dbReference type="RuleBase" id="RU363032"/>
    </source>
</evidence>
<dbReference type="GO" id="GO:0055085">
    <property type="term" value="P:transmembrane transport"/>
    <property type="evidence" value="ECO:0007669"/>
    <property type="project" value="InterPro"/>
</dbReference>
<dbReference type="Proteomes" id="UP000050920">
    <property type="component" value="Unassembled WGS sequence"/>
</dbReference>
<protein>
    <recommendedName>
        <fullName evidence="8">ABC transmembrane type-1 domain-containing protein</fullName>
    </recommendedName>
</protein>
<dbReference type="PROSITE" id="PS50928">
    <property type="entry name" value="ABC_TM1"/>
    <property type="match status" value="1"/>
</dbReference>
<evidence type="ECO:0000256" key="6">
    <source>
        <dbReference type="ARBA" id="ARBA00023136"/>
    </source>
</evidence>
<keyword evidence="10" id="KW-1185">Reference proteome</keyword>
<feature type="domain" description="ABC transmembrane type-1" evidence="8">
    <location>
        <begin position="68"/>
        <end position="283"/>
    </location>
</feature>
<evidence type="ECO:0000256" key="2">
    <source>
        <dbReference type="ARBA" id="ARBA00022448"/>
    </source>
</evidence>
<keyword evidence="2 7" id="KW-0813">Transport</keyword>
<feature type="transmembrane region" description="Helical" evidence="7">
    <location>
        <begin position="12"/>
        <end position="32"/>
    </location>
</feature>
<evidence type="ECO:0000313" key="10">
    <source>
        <dbReference type="Proteomes" id="UP000050920"/>
    </source>
</evidence>
<gene>
    <name evidence="9" type="ORF">DY78_GL000963</name>
</gene>
<dbReference type="GO" id="GO:0005886">
    <property type="term" value="C:plasma membrane"/>
    <property type="evidence" value="ECO:0007669"/>
    <property type="project" value="UniProtKB-SubCell"/>
</dbReference>
<evidence type="ECO:0000259" key="8">
    <source>
        <dbReference type="PROSITE" id="PS50928"/>
    </source>
</evidence>
<feature type="transmembrane region" description="Helical" evidence="7">
    <location>
        <begin position="262"/>
        <end position="282"/>
    </location>
</feature>
<evidence type="ECO:0000256" key="3">
    <source>
        <dbReference type="ARBA" id="ARBA00022475"/>
    </source>
</evidence>
<feature type="transmembrane region" description="Helical" evidence="7">
    <location>
        <begin position="106"/>
        <end position="127"/>
    </location>
</feature>
<comment type="subcellular location">
    <subcellularLocation>
        <location evidence="1 7">Cell membrane</location>
        <topology evidence="1 7">Multi-pass membrane protein</topology>
    </subcellularLocation>
</comment>
<keyword evidence="5 7" id="KW-1133">Transmembrane helix</keyword>
<organism evidence="9 10">
    <name type="scientific">Lactiplantibacillus fabifermentans DSM 21115</name>
    <dbReference type="NCBI Taxonomy" id="1413187"/>
    <lineage>
        <taxon>Bacteria</taxon>
        <taxon>Bacillati</taxon>
        <taxon>Bacillota</taxon>
        <taxon>Bacilli</taxon>
        <taxon>Lactobacillales</taxon>
        <taxon>Lactobacillaceae</taxon>
        <taxon>Lactiplantibacillus</taxon>
    </lineage>
</organism>
<accession>A0A0R2NKY4</accession>
<feature type="transmembrane region" description="Helical" evidence="7">
    <location>
        <begin position="209"/>
        <end position="229"/>
    </location>
</feature>
<dbReference type="InterPro" id="IPR051393">
    <property type="entry name" value="ABC_transporter_permease"/>
</dbReference>
<feature type="transmembrane region" description="Helical" evidence="7">
    <location>
        <begin position="72"/>
        <end position="94"/>
    </location>
</feature>
<dbReference type="InterPro" id="IPR000515">
    <property type="entry name" value="MetI-like"/>
</dbReference>
<comment type="caution">
    <text evidence="9">The sequence shown here is derived from an EMBL/GenBank/DDBJ whole genome shotgun (WGS) entry which is preliminary data.</text>
</comment>
<dbReference type="RefSeq" id="WP_024625909.1">
    <property type="nucleotide sequence ID" value="NZ_AYGX02000134.1"/>
</dbReference>